<evidence type="ECO:0000259" key="1">
    <source>
        <dbReference type="Pfam" id="PF04606"/>
    </source>
</evidence>
<dbReference type="InterPro" id="IPR007684">
    <property type="entry name" value="Znf_Ogr/Delta"/>
</dbReference>
<comment type="caution">
    <text evidence="2">The sequence shown here is derived from an EMBL/GenBank/DDBJ whole genome shotgun (WGS) entry which is preliminary data.</text>
</comment>
<evidence type="ECO:0000313" key="3">
    <source>
        <dbReference type="Proteomes" id="UP000030980"/>
    </source>
</evidence>
<sequence>MSTYKLVCPHCHGRMRIRTSDGQHIFLRIAYLQCTNEACGWSVRAEFQMTHELSPSGMANPTVRLPVAPTTLRRQAMQRDDEQQLDLIDTLEAAHG</sequence>
<gene>
    <name evidence="2" type="ORF">PT85_03560</name>
</gene>
<dbReference type="EMBL" id="JTAK01000001">
    <property type="protein sequence ID" value="KHO66639.1"/>
    <property type="molecule type" value="Genomic_DNA"/>
</dbReference>
<proteinExistence type="predicted"/>
<name>A0A0B3C162_9PSED</name>
<dbReference type="Pfam" id="PF04606">
    <property type="entry name" value="Ogr_Delta"/>
    <property type="match status" value="1"/>
</dbReference>
<dbReference type="OrthoDB" id="7362772at2"/>
<dbReference type="RefSeq" id="WP_039605919.1">
    <property type="nucleotide sequence ID" value="NZ_FMUP01000005.1"/>
</dbReference>
<organism evidence="2 3">
    <name type="scientific">Pseudomonas flexibilis</name>
    <dbReference type="NCBI Taxonomy" id="706570"/>
    <lineage>
        <taxon>Bacteria</taxon>
        <taxon>Pseudomonadati</taxon>
        <taxon>Pseudomonadota</taxon>
        <taxon>Gammaproteobacteria</taxon>
        <taxon>Pseudomonadales</taxon>
        <taxon>Pseudomonadaceae</taxon>
        <taxon>Pseudomonas</taxon>
    </lineage>
</organism>
<feature type="domain" description="Zinc finger Ogr/Delta-type" evidence="1">
    <location>
        <begin position="8"/>
        <end position="53"/>
    </location>
</feature>
<evidence type="ECO:0000313" key="2">
    <source>
        <dbReference type="EMBL" id="KHO66639.1"/>
    </source>
</evidence>
<reference evidence="2 3" key="1">
    <citation type="submission" date="2014-11" db="EMBL/GenBank/DDBJ databases">
        <title>Genome sequence of Pseudomonas tuomuerensis JCM 14085.</title>
        <authorList>
            <person name="Shin S.-K."/>
            <person name="Yi H."/>
        </authorList>
    </citation>
    <scope>NUCLEOTIDE SEQUENCE [LARGE SCALE GENOMIC DNA]</scope>
    <source>
        <strain evidence="2 3">JCM 14085</strain>
    </source>
</reference>
<dbReference type="AlphaFoldDB" id="A0A0B3C162"/>
<dbReference type="STRING" id="706570.PT85_03560"/>
<dbReference type="Proteomes" id="UP000030980">
    <property type="component" value="Unassembled WGS sequence"/>
</dbReference>
<accession>A0A0B3C162</accession>
<protein>
    <submittedName>
        <fullName evidence="2">Transcriptional regulator</fullName>
    </submittedName>
</protein>
<keyword evidence="3" id="KW-1185">Reference proteome</keyword>